<evidence type="ECO:0000256" key="1">
    <source>
        <dbReference type="SAM" id="MobiDB-lite"/>
    </source>
</evidence>
<feature type="compositionally biased region" description="Basic and acidic residues" evidence="1">
    <location>
        <begin position="532"/>
        <end position="547"/>
    </location>
</feature>
<feature type="region of interest" description="Disordered" evidence="1">
    <location>
        <begin position="226"/>
        <end position="279"/>
    </location>
</feature>
<feature type="compositionally biased region" description="Polar residues" evidence="1">
    <location>
        <begin position="226"/>
        <end position="241"/>
    </location>
</feature>
<dbReference type="EMBL" id="MU802247">
    <property type="protein sequence ID" value="KAJ3979939.1"/>
    <property type="molecule type" value="Genomic_DNA"/>
</dbReference>
<comment type="caution">
    <text evidence="2">The sequence shown here is derived from an EMBL/GenBank/DDBJ whole genome shotgun (WGS) entry which is preliminary data.</text>
</comment>
<gene>
    <name evidence="2" type="ORF">F5890DRAFT_809793</name>
</gene>
<accession>A0AA38PQK4</accession>
<feature type="region of interest" description="Disordered" evidence="1">
    <location>
        <begin position="668"/>
        <end position="692"/>
    </location>
</feature>
<evidence type="ECO:0000313" key="2">
    <source>
        <dbReference type="EMBL" id="KAJ3979939.1"/>
    </source>
</evidence>
<dbReference type="Proteomes" id="UP001163850">
    <property type="component" value="Unassembled WGS sequence"/>
</dbReference>
<feature type="compositionally biased region" description="Polar residues" evidence="1">
    <location>
        <begin position="591"/>
        <end position="611"/>
    </location>
</feature>
<name>A0AA38PQK4_9AGAR</name>
<dbReference type="AlphaFoldDB" id="A0AA38PQK4"/>
<evidence type="ECO:0000313" key="3">
    <source>
        <dbReference type="Proteomes" id="UP001163850"/>
    </source>
</evidence>
<reference evidence="2" key="1">
    <citation type="submission" date="2022-08" db="EMBL/GenBank/DDBJ databases">
        <authorList>
            <consortium name="DOE Joint Genome Institute"/>
            <person name="Min B."/>
            <person name="Riley R."/>
            <person name="Sierra-Patev S."/>
            <person name="Naranjo-Ortiz M."/>
            <person name="Looney B."/>
            <person name="Konkel Z."/>
            <person name="Slot J.C."/>
            <person name="Sakamoto Y."/>
            <person name="Steenwyk J.L."/>
            <person name="Rokas A."/>
            <person name="Carro J."/>
            <person name="Camarero S."/>
            <person name="Ferreira P."/>
            <person name="Molpeceres G."/>
            <person name="Ruiz-Duenas F.J."/>
            <person name="Serrano A."/>
            <person name="Henrissat B."/>
            <person name="Drula E."/>
            <person name="Hughes K.W."/>
            <person name="Mata J.L."/>
            <person name="Ishikawa N.K."/>
            <person name="Vargas-Isla R."/>
            <person name="Ushijima S."/>
            <person name="Smith C.A."/>
            <person name="Ahrendt S."/>
            <person name="Andreopoulos W."/>
            <person name="He G."/>
            <person name="Labutti K."/>
            <person name="Lipzen A."/>
            <person name="Ng V."/>
            <person name="Sandor L."/>
            <person name="Barry K."/>
            <person name="Martinez A.T."/>
            <person name="Xiao Y."/>
            <person name="Gibbons J.G."/>
            <person name="Terashima K."/>
            <person name="Hibbett D.S."/>
            <person name="Grigoriev I.V."/>
        </authorList>
    </citation>
    <scope>NUCLEOTIDE SEQUENCE</scope>
    <source>
        <strain evidence="2">TFB7829</strain>
    </source>
</reference>
<feature type="region of interest" description="Disordered" evidence="1">
    <location>
        <begin position="148"/>
        <end position="190"/>
    </location>
</feature>
<feature type="region of interest" description="Disordered" evidence="1">
    <location>
        <begin position="532"/>
        <end position="555"/>
    </location>
</feature>
<feature type="region of interest" description="Disordered" evidence="1">
    <location>
        <begin position="299"/>
        <end position="324"/>
    </location>
</feature>
<protein>
    <submittedName>
        <fullName evidence="2">Uncharacterized protein</fullName>
    </submittedName>
</protein>
<feature type="compositionally biased region" description="Polar residues" evidence="1">
    <location>
        <begin position="305"/>
        <end position="324"/>
    </location>
</feature>
<feature type="region of interest" description="Disordered" evidence="1">
    <location>
        <begin position="585"/>
        <end position="611"/>
    </location>
</feature>
<feature type="compositionally biased region" description="Acidic residues" evidence="1">
    <location>
        <begin position="268"/>
        <end position="279"/>
    </location>
</feature>
<proteinExistence type="predicted"/>
<organism evidence="2 3">
    <name type="scientific">Lentinula detonsa</name>
    <dbReference type="NCBI Taxonomy" id="2804962"/>
    <lineage>
        <taxon>Eukaryota</taxon>
        <taxon>Fungi</taxon>
        <taxon>Dikarya</taxon>
        <taxon>Basidiomycota</taxon>
        <taxon>Agaricomycotina</taxon>
        <taxon>Agaricomycetes</taxon>
        <taxon>Agaricomycetidae</taxon>
        <taxon>Agaricales</taxon>
        <taxon>Marasmiineae</taxon>
        <taxon>Omphalotaceae</taxon>
        <taxon>Lentinula</taxon>
    </lineage>
</organism>
<feature type="compositionally biased region" description="Polar residues" evidence="1">
    <location>
        <begin position="675"/>
        <end position="687"/>
    </location>
</feature>
<sequence>MGFLYVTRKLFPFDDRARRLEHRDFTQFRGRREPPSSLGSAGDVFINEKGKNLHVRLNESKGWSEPWDGSFKNRIPHPLYRNRYLWIVDSRLEYSSDYVIRLPKNQFFVKDFGKILNPVIQRSESDLHSPVPSMIPPRKRNHSFVDSIEGELGSSSPSNSTKRGRISIASPSPGDSSKYPSPRAPLPSETIFNTDHDLLNSTLTRDSQGALPVSDDEAALAKMNVTESQVDNQCTQKSPRISSYLGPARPPTVRRSSTLSLPGVEALPEPENDPNDDSTELWDEDVDELLSDEMVGCSLGRQSDKGSTGNDLHGSSTSTMNSFQKIPSDAEVRSKSHQMKTSTIISKTNKFLSPNMTARVSYQQEALEDRFQYSASPQNPVIIESDTDDVDEPGDVAELCLPRTTSRDKPVNVSMDCLVVPRSYSPPPRITHTVNMLMTSLNPISVPKEHGTRKMPSRESACADEQAIRTKQIIDLTPDECDFQNSENSCISQTSLLASSKGNISCTSSMTGTGNSLQNAIDVDSYLGQHNTEQKTEDHRFQGKDGYESSSSDSIVNLSPEEYSASVKAFQNSRSRGYHAYNGLLSKKKPTTSNPRMKQNTTMPSSTKQTKLNSTVVLPSWNLAQLSMSPTKQSASIPITNGRAEGEIEIDGNLHGCRTYHFNSESVKKKDQKSKATSGHAVNTDVSSKGEAVRRSPAHDSFNLYFLVSFHLTNFSSPVQILSCI</sequence>
<feature type="compositionally biased region" description="Polar residues" evidence="1">
    <location>
        <begin position="169"/>
        <end position="179"/>
    </location>
</feature>